<dbReference type="PANTHER" id="PTHR47186:SF63">
    <property type="entry name" value="C-JID DOMAIN-CONTAINING PROTEIN"/>
    <property type="match status" value="1"/>
</dbReference>
<dbReference type="Gene3D" id="3.80.10.10">
    <property type="entry name" value="Ribonuclease Inhibitor"/>
    <property type="match status" value="4"/>
</dbReference>
<organism evidence="6 7">
    <name type="scientific">Morella rubra</name>
    <name type="common">Chinese bayberry</name>
    <dbReference type="NCBI Taxonomy" id="262757"/>
    <lineage>
        <taxon>Eukaryota</taxon>
        <taxon>Viridiplantae</taxon>
        <taxon>Streptophyta</taxon>
        <taxon>Embryophyta</taxon>
        <taxon>Tracheophyta</taxon>
        <taxon>Spermatophyta</taxon>
        <taxon>Magnoliopsida</taxon>
        <taxon>eudicotyledons</taxon>
        <taxon>Gunneridae</taxon>
        <taxon>Pentapetalae</taxon>
        <taxon>rosids</taxon>
        <taxon>fabids</taxon>
        <taxon>Fagales</taxon>
        <taxon>Myricaceae</taxon>
        <taxon>Morella</taxon>
    </lineage>
</organism>
<dbReference type="OrthoDB" id="122245at2759"/>
<keyword evidence="3" id="KW-0547">Nucleotide-binding</keyword>
<dbReference type="Pfam" id="PF13855">
    <property type="entry name" value="LRR_8"/>
    <property type="match status" value="1"/>
</dbReference>
<evidence type="ECO:0000256" key="1">
    <source>
        <dbReference type="ARBA" id="ARBA00022614"/>
    </source>
</evidence>
<evidence type="ECO:0000256" key="2">
    <source>
        <dbReference type="ARBA" id="ARBA00022737"/>
    </source>
</evidence>
<dbReference type="PANTHER" id="PTHR47186">
    <property type="entry name" value="LEUCINE-RICH REPEAT-CONTAINING PROTEIN 57"/>
    <property type="match status" value="1"/>
</dbReference>
<accession>A0A6A1VVJ1</accession>
<dbReference type="Proteomes" id="UP000516437">
    <property type="component" value="Chromosome 4"/>
</dbReference>
<protein>
    <recommendedName>
        <fullName evidence="5">NACHT domain-containing protein</fullName>
    </recommendedName>
</protein>
<dbReference type="InterPro" id="IPR003591">
    <property type="entry name" value="Leu-rich_rpt_typical-subtyp"/>
</dbReference>
<dbReference type="SMART" id="SM00369">
    <property type="entry name" value="LRR_TYP"/>
    <property type="match status" value="8"/>
</dbReference>
<dbReference type="SUPFAM" id="SSF52058">
    <property type="entry name" value="L domain-like"/>
    <property type="match status" value="3"/>
</dbReference>
<keyword evidence="1" id="KW-0433">Leucine-rich repeat</keyword>
<reference evidence="6 7" key="1">
    <citation type="journal article" date="2019" name="Plant Biotechnol. J.">
        <title>The red bayberry genome and genetic basis of sex determination.</title>
        <authorList>
            <person name="Jia H.M."/>
            <person name="Jia H.J."/>
            <person name="Cai Q.L."/>
            <person name="Wang Y."/>
            <person name="Zhao H.B."/>
            <person name="Yang W.F."/>
            <person name="Wang G.Y."/>
            <person name="Li Y.H."/>
            <person name="Zhan D.L."/>
            <person name="Shen Y.T."/>
            <person name="Niu Q.F."/>
            <person name="Chang L."/>
            <person name="Qiu J."/>
            <person name="Zhao L."/>
            <person name="Xie H.B."/>
            <person name="Fu W.Y."/>
            <person name="Jin J."/>
            <person name="Li X.W."/>
            <person name="Jiao Y."/>
            <person name="Zhou C.C."/>
            <person name="Tu T."/>
            <person name="Chai C.Y."/>
            <person name="Gao J.L."/>
            <person name="Fan L.J."/>
            <person name="van de Weg E."/>
            <person name="Wang J.Y."/>
            <person name="Gao Z.S."/>
        </authorList>
    </citation>
    <scope>NUCLEOTIDE SEQUENCE [LARGE SCALE GENOMIC DNA]</scope>
    <source>
        <tissue evidence="6">Leaves</tissue>
    </source>
</reference>
<evidence type="ECO:0000313" key="6">
    <source>
        <dbReference type="EMBL" id="KAB1216974.1"/>
    </source>
</evidence>
<proteinExistence type="predicted"/>
<comment type="caution">
    <text evidence="6">The sequence shown here is derived from an EMBL/GenBank/DDBJ whole genome shotgun (WGS) entry which is preliminary data.</text>
</comment>
<dbReference type="PROSITE" id="PS51450">
    <property type="entry name" value="LRR"/>
    <property type="match status" value="2"/>
</dbReference>
<sequence length="1315" mass="149573">MDPRKDVDDILSVLRDNKIIVLKGDAGVGKTWIARKICDLTASKGLSYMNLWVFLNQRYDRSSLRENVARHLSVLLANQDVSNKEPQEEDLESLKKKIFAKLEGVRLKTPEKFLLLILDGVPDTMNEDDLIPELEDLLQLNEQTLFKVLVTRRKEPVKEGTESKEMNEVKENESRGKKVVREIKPLGEHERRSLLEDMFTKKVKDICDFAIHAKSIAEKSKGLPAALVIIAEALNRIEEIDSDIQTLEVALREAATCEEAPEWVNPLVHFGYDLLPRRDITLISCCWHSLHFFLRHRQVHYNELIACWMLEGYLDPVGLVEQAYKEGHRVLMELIDRRMLKIQDDDIVVMEGLALMVPDRRHDGYEGTSTLGLASVFEDSNWKGFGIITQADGMIRTLCNHERLDKVSTLLIDGGRLCREIPDTFFDPMQGLQVLVLFSSTFRSLPSTLYKMDKLHLLVLRGCDLLENIDHIKELKSLTVLEISDATSLKEIADDFFEKLLQLRSLNLSAVQIKFLPSSISNLSELCWLILKGCSSLEKLPKLEKAKNLQVLDLSGASELKKLEDKRLASHKKLRMLDVSRTQIGRLPFLNNLESLTRLSVRGCEFLTKLPKLKSLPNLQIIDLSGAVQLKEIEEESLQSKHGLKILDLSKTAISNLPSNFNSLSDLESLDLSDACSLVKLEDNVFKHLRNLRHLNLSTTKIEKLPSLADTGNLEVLNLSGCTALTEIVDQSFEHMTHLWQLNLSESRIERLPSVSNLCNLLQLLLRNCINLKELSSLESLVKLEKLDLCGASSLQETEAKFLERMIHLQFLNLSGTRLKFPPMSILNNLTNLTHLSLCGCSLSEPNPNLETFTKLEVLDLSNTKVSSLLSLANLSSLRELKLRDNPMLEQLQHLEALIHLEFLDLWGTGIKDFPYEISELTCLNHLDLPDLKGIRKLDWGKIKHLPEELNWVECGIFKHSEKRPCISLIGTELFDNLKGNLDLWKTCFQEFHFSVCPLKQQGRTGDISWHRVDPIFRKIYLKTFSLPEEHGRYLEIVGFDCFPAGVEDALTRAEYVSLIDNKFIKSLWNLTEGLKAMNVGAMAMKGCLLDRCSEMETIFGGEVTEVVMEEKLETLWASNLPKLNGLSRGNVQVGSFKNLRQLYLECCPLLEALFPSPQLPQSLEILQIKFCDKLKTLFIPSTLTEYKLQSLQKLRLVELPELTSIGVPESKSMEELIQPGVFFGIPEGDQRRFTLNGVIILDALWFARNRRVHNQECVNIQALILNVRRRYMDHMQSLAGSGHHGRPRGLSLLFVHRALFHACTLVAESLRLKP</sequence>
<evidence type="ECO:0000313" key="7">
    <source>
        <dbReference type="Proteomes" id="UP000516437"/>
    </source>
</evidence>
<dbReference type="InterPro" id="IPR001611">
    <property type="entry name" value="Leu-rich_rpt"/>
</dbReference>
<name>A0A6A1VVJ1_9ROSI</name>
<dbReference type="SUPFAM" id="SSF52540">
    <property type="entry name" value="P-loop containing nucleoside triphosphate hydrolases"/>
    <property type="match status" value="1"/>
</dbReference>
<evidence type="ECO:0000256" key="3">
    <source>
        <dbReference type="ARBA" id="ARBA00022741"/>
    </source>
</evidence>
<dbReference type="Pfam" id="PF05729">
    <property type="entry name" value="NACHT"/>
    <property type="match status" value="1"/>
</dbReference>
<evidence type="ECO:0000259" key="5">
    <source>
        <dbReference type="PROSITE" id="PS50837"/>
    </source>
</evidence>
<evidence type="ECO:0000256" key="4">
    <source>
        <dbReference type="ARBA" id="ARBA00022840"/>
    </source>
</evidence>
<dbReference type="InterPro" id="IPR007111">
    <property type="entry name" value="NACHT_NTPase"/>
</dbReference>
<dbReference type="PROSITE" id="PS50837">
    <property type="entry name" value="NACHT"/>
    <property type="match status" value="1"/>
</dbReference>
<feature type="domain" description="NACHT" evidence="5">
    <location>
        <begin position="18"/>
        <end position="153"/>
    </location>
</feature>
<dbReference type="Gene3D" id="3.40.50.300">
    <property type="entry name" value="P-loop containing nucleotide triphosphate hydrolases"/>
    <property type="match status" value="1"/>
</dbReference>
<dbReference type="InterPro" id="IPR032675">
    <property type="entry name" value="LRR_dom_sf"/>
</dbReference>
<keyword evidence="7" id="KW-1185">Reference proteome</keyword>
<keyword evidence="2" id="KW-0677">Repeat</keyword>
<dbReference type="PRINTS" id="PR00364">
    <property type="entry name" value="DISEASERSIST"/>
</dbReference>
<dbReference type="EMBL" id="RXIC02000022">
    <property type="protein sequence ID" value="KAB1216974.1"/>
    <property type="molecule type" value="Genomic_DNA"/>
</dbReference>
<gene>
    <name evidence="6" type="ORF">CJ030_MR4G016013</name>
</gene>
<dbReference type="GO" id="GO:0043531">
    <property type="term" value="F:ADP binding"/>
    <property type="evidence" value="ECO:0007669"/>
    <property type="project" value="InterPro"/>
</dbReference>
<dbReference type="InterPro" id="IPR027417">
    <property type="entry name" value="P-loop_NTPase"/>
</dbReference>
<keyword evidence="4" id="KW-0067">ATP-binding</keyword>
<dbReference type="GO" id="GO:0005524">
    <property type="term" value="F:ATP binding"/>
    <property type="evidence" value="ECO:0007669"/>
    <property type="project" value="UniProtKB-KW"/>
</dbReference>